<dbReference type="VEuPathDB" id="FungiDB:TRICI_006312"/>
<name>A0A642UIP6_9ASCO</name>
<accession>A0A642UIP6</accession>
<protein>
    <submittedName>
        <fullName evidence="1">Uncharacterized protein</fullName>
    </submittedName>
</protein>
<dbReference type="EMBL" id="SWFS01000516">
    <property type="protein sequence ID" value="KAA8899712.1"/>
    <property type="molecule type" value="Genomic_DNA"/>
</dbReference>
<evidence type="ECO:0000313" key="1">
    <source>
        <dbReference type="EMBL" id="KAA8899712.1"/>
    </source>
</evidence>
<proteinExistence type="predicted"/>
<organism evidence="1 2">
    <name type="scientific">Trichomonascus ciferrii</name>
    <dbReference type="NCBI Taxonomy" id="44093"/>
    <lineage>
        <taxon>Eukaryota</taxon>
        <taxon>Fungi</taxon>
        <taxon>Dikarya</taxon>
        <taxon>Ascomycota</taxon>
        <taxon>Saccharomycotina</taxon>
        <taxon>Dipodascomycetes</taxon>
        <taxon>Dipodascales</taxon>
        <taxon>Trichomonascaceae</taxon>
        <taxon>Trichomonascus</taxon>
        <taxon>Trichomonascus ciferrii complex</taxon>
    </lineage>
</organism>
<sequence>MQDLRKKPHRATPLLPSPFTLGVEAWTSPTDLTVTPSDVIQKAHFCPTKTKLLSSRNLPRPEPGPSKLALKKTITLQLLGVTLREADSDGLGAPQKHDYCTCPSRFWKVENEPI</sequence>
<gene>
    <name evidence="1" type="ORF">TRICI_006312</name>
</gene>
<dbReference type="AlphaFoldDB" id="A0A642UIP6"/>
<comment type="caution">
    <text evidence="1">The sequence shown here is derived from an EMBL/GenBank/DDBJ whole genome shotgun (WGS) entry which is preliminary data.</text>
</comment>
<dbReference type="Proteomes" id="UP000761534">
    <property type="component" value="Unassembled WGS sequence"/>
</dbReference>
<reference evidence="1" key="1">
    <citation type="journal article" date="2019" name="G3 (Bethesda)">
        <title>Genome Assemblies of Two Rare Opportunistic Yeast Pathogens: Diutina rugosa (syn. Candida rugosa) and Trichomonascus ciferrii (syn. Candida ciferrii).</title>
        <authorList>
            <person name="Mixao V."/>
            <person name="Saus E."/>
            <person name="Hansen A.P."/>
            <person name="Lass-Florl C."/>
            <person name="Gabaldon T."/>
        </authorList>
    </citation>
    <scope>NUCLEOTIDE SEQUENCE</scope>
    <source>
        <strain evidence="1">CBS 4856</strain>
    </source>
</reference>
<keyword evidence="2" id="KW-1185">Reference proteome</keyword>
<evidence type="ECO:0000313" key="2">
    <source>
        <dbReference type="Proteomes" id="UP000761534"/>
    </source>
</evidence>